<accession>A0A1R3KMK9</accession>
<dbReference type="AlphaFoldDB" id="A0A1R3KMK9"/>
<evidence type="ECO:0000313" key="2">
    <source>
        <dbReference type="Proteomes" id="UP000187203"/>
    </source>
</evidence>
<protein>
    <submittedName>
        <fullName evidence="1">Uncharacterized protein</fullName>
    </submittedName>
</protein>
<keyword evidence="2" id="KW-1185">Reference proteome</keyword>
<evidence type="ECO:0000313" key="1">
    <source>
        <dbReference type="EMBL" id="OMP08238.1"/>
    </source>
</evidence>
<organism evidence="1 2">
    <name type="scientific">Corchorus olitorius</name>
    <dbReference type="NCBI Taxonomy" id="93759"/>
    <lineage>
        <taxon>Eukaryota</taxon>
        <taxon>Viridiplantae</taxon>
        <taxon>Streptophyta</taxon>
        <taxon>Embryophyta</taxon>
        <taxon>Tracheophyta</taxon>
        <taxon>Spermatophyta</taxon>
        <taxon>Magnoliopsida</taxon>
        <taxon>eudicotyledons</taxon>
        <taxon>Gunneridae</taxon>
        <taxon>Pentapetalae</taxon>
        <taxon>rosids</taxon>
        <taxon>malvids</taxon>
        <taxon>Malvales</taxon>
        <taxon>Malvaceae</taxon>
        <taxon>Grewioideae</taxon>
        <taxon>Apeibeae</taxon>
        <taxon>Corchorus</taxon>
    </lineage>
</organism>
<reference evidence="2" key="1">
    <citation type="submission" date="2013-09" db="EMBL/GenBank/DDBJ databases">
        <title>Corchorus olitorius genome sequencing.</title>
        <authorList>
            <person name="Alam M."/>
            <person name="Haque M.S."/>
            <person name="Islam M.S."/>
            <person name="Emdad E.M."/>
            <person name="Islam M.M."/>
            <person name="Ahmed B."/>
            <person name="Halim A."/>
            <person name="Hossen Q.M.M."/>
            <person name="Hossain M.Z."/>
            <person name="Ahmed R."/>
            <person name="Khan M.M."/>
            <person name="Islam R."/>
            <person name="Rashid M.M."/>
            <person name="Khan S.A."/>
            <person name="Rahman M.S."/>
            <person name="Alam M."/>
            <person name="Yahiya A.S."/>
            <person name="Khan M.S."/>
            <person name="Azam M.S."/>
            <person name="Haque T."/>
            <person name="Lashkar M.Z.H."/>
            <person name="Akhand A.I."/>
            <person name="Morshed G."/>
            <person name="Roy S."/>
            <person name="Uddin K.S."/>
            <person name="Rabeya T."/>
            <person name="Hossain A.S."/>
            <person name="Chowdhury A."/>
            <person name="Snigdha A.R."/>
            <person name="Mortoza M.S."/>
            <person name="Matin S.A."/>
            <person name="Hoque S.M.E."/>
            <person name="Islam M.K."/>
            <person name="Roy D.K."/>
            <person name="Haider R."/>
            <person name="Moosa M.M."/>
            <person name="Elias S.M."/>
            <person name="Hasan A.M."/>
            <person name="Jahan S."/>
            <person name="Shafiuddin M."/>
            <person name="Mahmood N."/>
            <person name="Shommy N.S."/>
        </authorList>
    </citation>
    <scope>NUCLEOTIDE SEQUENCE [LARGE SCALE GENOMIC DNA]</scope>
    <source>
        <strain evidence="2">cv. O-4</strain>
    </source>
</reference>
<gene>
    <name evidence="1" type="ORF">COLO4_06657</name>
</gene>
<proteinExistence type="predicted"/>
<dbReference type="Proteomes" id="UP000187203">
    <property type="component" value="Unassembled WGS sequence"/>
</dbReference>
<name>A0A1R3KMK9_9ROSI</name>
<comment type="caution">
    <text evidence="1">The sequence shown here is derived from an EMBL/GenBank/DDBJ whole genome shotgun (WGS) entry which is preliminary data.</text>
</comment>
<sequence length="86" mass="9881">MESDQHRNFIWHVEPELTKPSNGYTSSNFDHNRVLNDHIGVRSDMGLRWRWCKALERRGYGGPCPYYGGFYGGFSNGKVIEVEGCP</sequence>
<dbReference type="EMBL" id="AWUE01012833">
    <property type="protein sequence ID" value="OMP08238.1"/>
    <property type="molecule type" value="Genomic_DNA"/>
</dbReference>